<dbReference type="RefSeq" id="WP_165805163.1">
    <property type="nucleotide sequence ID" value="NZ_WMFL01000089.1"/>
</dbReference>
<gene>
    <name evidence="1" type="ORF">GLV84_12760</name>
</gene>
<evidence type="ECO:0000313" key="1">
    <source>
        <dbReference type="EMBL" id="NJI03704.1"/>
    </source>
</evidence>
<sequence length="88" mass="10283">MKAIDILEELSSKIKSGNYEGNIGYIVEIENNKTLQEVYKAKSILEPFVDDVKLRIVEPKNYKLTQFPYNKHPVVRISTEYFGKKMEK</sequence>
<comment type="caution">
    <text evidence="1">The sequence shown here is derived from an EMBL/GenBank/DDBJ whole genome shotgun (WGS) entry which is preliminary data.</text>
</comment>
<evidence type="ECO:0000313" key="2">
    <source>
        <dbReference type="Proteomes" id="UP000646308"/>
    </source>
</evidence>
<accession>A0AAW9YWR5</accession>
<protein>
    <submittedName>
        <fullName evidence="1">Uncharacterized protein</fullName>
    </submittedName>
</protein>
<organism evidence="1 2">
    <name type="scientific">Staphylococcus agnetis</name>
    <dbReference type="NCBI Taxonomy" id="985762"/>
    <lineage>
        <taxon>Bacteria</taxon>
        <taxon>Bacillati</taxon>
        <taxon>Bacillota</taxon>
        <taxon>Bacilli</taxon>
        <taxon>Bacillales</taxon>
        <taxon>Staphylococcaceae</taxon>
        <taxon>Staphylococcus</taxon>
    </lineage>
</organism>
<name>A0AAW9YWR5_9STAP</name>
<dbReference type="AlphaFoldDB" id="A0AAW9YWR5"/>
<reference evidence="1" key="1">
    <citation type="submission" date="2019-11" db="EMBL/GenBank/DDBJ databases">
        <title>Whole genome comparisons of Staphylococcus agnetis isolates from cattle and chickens.</title>
        <authorList>
            <person name="Rhoads D."/>
            <person name="Shwani A."/>
            <person name="Adkins P."/>
            <person name="Calcutt M."/>
            <person name="Middleton J."/>
        </authorList>
    </citation>
    <scope>NUCLEOTIDE SEQUENCE</scope>
    <source>
        <strain evidence="1">1387</strain>
    </source>
</reference>
<proteinExistence type="predicted"/>
<dbReference type="Proteomes" id="UP000646308">
    <property type="component" value="Unassembled WGS sequence"/>
</dbReference>
<dbReference type="EMBL" id="WMFL01000089">
    <property type="protein sequence ID" value="NJI03704.1"/>
    <property type="molecule type" value="Genomic_DNA"/>
</dbReference>